<reference evidence="2 3" key="1">
    <citation type="journal article" date="2021" name="BMC Genomics">
        <title>Datura genome reveals duplications of psychoactive alkaloid biosynthetic genes and high mutation rate following tissue culture.</title>
        <authorList>
            <person name="Rajewski A."/>
            <person name="Carter-House D."/>
            <person name="Stajich J."/>
            <person name="Litt A."/>
        </authorList>
    </citation>
    <scope>NUCLEOTIDE SEQUENCE [LARGE SCALE GENOMIC DNA]</scope>
    <source>
        <strain evidence="2">AR-01</strain>
    </source>
</reference>
<keyword evidence="3" id="KW-1185">Reference proteome</keyword>
<comment type="caution">
    <text evidence="2">The sequence shown here is derived from an EMBL/GenBank/DDBJ whole genome shotgun (WGS) entry which is preliminary data.</text>
</comment>
<evidence type="ECO:0000313" key="2">
    <source>
        <dbReference type="EMBL" id="MCD7467279.1"/>
    </source>
</evidence>
<proteinExistence type="predicted"/>
<gene>
    <name evidence="2" type="ORF">HAX54_004617</name>
</gene>
<sequence length="122" mass="13898">MKRSGERVVAIFHEILKGVVLLWKKMLHKLFVNVENVGNLKLLKFIVEECAMASHINKSKEVATSRKGFKRLTKEAAPSSSAPKAPPARRFRAQDVEEHGLKWFNSIKRLNTTLRTGLMKDD</sequence>
<dbReference type="EMBL" id="JACEIK010001215">
    <property type="protein sequence ID" value="MCD7467279.1"/>
    <property type="molecule type" value="Genomic_DNA"/>
</dbReference>
<feature type="region of interest" description="Disordered" evidence="1">
    <location>
        <begin position="67"/>
        <end position="89"/>
    </location>
</feature>
<evidence type="ECO:0000256" key="1">
    <source>
        <dbReference type="SAM" id="MobiDB-lite"/>
    </source>
</evidence>
<organism evidence="2 3">
    <name type="scientific">Datura stramonium</name>
    <name type="common">Jimsonweed</name>
    <name type="synonym">Common thornapple</name>
    <dbReference type="NCBI Taxonomy" id="4076"/>
    <lineage>
        <taxon>Eukaryota</taxon>
        <taxon>Viridiplantae</taxon>
        <taxon>Streptophyta</taxon>
        <taxon>Embryophyta</taxon>
        <taxon>Tracheophyta</taxon>
        <taxon>Spermatophyta</taxon>
        <taxon>Magnoliopsida</taxon>
        <taxon>eudicotyledons</taxon>
        <taxon>Gunneridae</taxon>
        <taxon>Pentapetalae</taxon>
        <taxon>asterids</taxon>
        <taxon>lamiids</taxon>
        <taxon>Solanales</taxon>
        <taxon>Solanaceae</taxon>
        <taxon>Solanoideae</taxon>
        <taxon>Datureae</taxon>
        <taxon>Datura</taxon>
    </lineage>
</organism>
<evidence type="ECO:0000313" key="3">
    <source>
        <dbReference type="Proteomes" id="UP000823775"/>
    </source>
</evidence>
<accession>A0ABS8T795</accession>
<dbReference type="Proteomes" id="UP000823775">
    <property type="component" value="Unassembled WGS sequence"/>
</dbReference>
<protein>
    <submittedName>
        <fullName evidence="2">Uncharacterized protein</fullName>
    </submittedName>
</protein>
<name>A0ABS8T795_DATST</name>